<accession>X1BNT6</accession>
<feature type="domain" description="Lipoyl-binding" evidence="2">
    <location>
        <begin position="1"/>
        <end position="76"/>
    </location>
</feature>
<organism evidence="3">
    <name type="scientific">marine sediment metagenome</name>
    <dbReference type="NCBI Taxonomy" id="412755"/>
    <lineage>
        <taxon>unclassified sequences</taxon>
        <taxon>metagenomes</taxon>
        <taxon>ecological metagenomes</taxon>
    </lineage>
</organism>
<dbReference type="PANTHER" id="PTHR23151:SF90">
    <property type="entry name" value="DIHYDROLIPOYLLYSINE-RESIDUE ACETYLTRANSFERASE COMPONENT OF PYRUVATE DEHYDROGENASE COMPLEX, MITOCHONDRIAL-RELATED"/>
    <property type="match status" value="1"/>
</dbReference>
<dbReference type="InterPro" id="IPR003016">
    <property type="entry name" value="2-oxoA_DH_lipoyl-BS"/>
</dbReference>
<dbReference type="Gene3D" id="2.40.50.100">
    <property type="match status" value="1"/>
</dbReference>
<evidence type="ECO:0000259" key="2">
    <source>
        <dbReference type="PROSITE" id="PS50968"/>
    </source>
</evidence>
<dbReference type="AlphaFoldDB" id="X1BNT6"/>
<keyword evidence="1" id="KW-0450">Lipoyl</keyword>
<reference evidence="3" key="1">
    <citation type="journal article" date="2014" name="Front. Microbiol.">
        <title>High frequency of phylogenetically diverse reductive dehalogenase-homologous genes in deep subseafloor sedimentary metagenomes.</title>
        <authorList>
            <person name="Kawai M."/>
            <person name="Futagami T."/>
            <person name="Toyoda A."/>
            <person name="Takaki Y."/>
            <person name="Nishi S."/>
            <person name="Hori S."/>
            <person name="Arai W."/>
            <person name="Tsubouchi T."/>
            <person name="Morono Y."/>
            <person name="Uchiyama I."/>
            <person name="Ito T."/>
            <person name="Fujiyama A."/>
            <person name="Inagaki F."/>
            <person name="Takami H."/>
        </authorList>
    </citation>
    <scope>NUCLEOTIDE SEQUENCE</scope>
    <source>
        <strain evidence="3">Expedition CK06-06</strain>
    </source>
</reference>
<dbReference type="InterPro" id="IPR000089">
    <property type="entry name" value="Biotin_lipoyl"/>
</dbReference>
<dbReference type="Pfam" id="PF00364">
    <property type="entry name" value="Biotin_lipoyl"/>
    <property type="match status" value="1"/>
</dbReference>
<evidence type="ECO:0000313" key="3">
    <source>
        <dbReference type="EMBL" id="GAG73796.1"/>
    </source>
</evidence>
<dbReference type="InterPro" id="IPR045257">
    <property type="entry name" value="E2/Pdx1"/>
</dbReference>
<dbReference type="GO" id="GO:0006086">
    <property type="term" value="P:pyruvate decarboxylation to acetyl-CoA"/>
    <property type="evidence" value="ECO:0007669"/>
    <property type="project" value="InterPro"/>
</dbReference>
<evidence type="ECO:0000256" key="1">
    <source>
        <dbReference type="ARBA" id="ARBA00022823"/>
    </source>
</evidence>
<dbReference type="PROSITE" id="PS00189">
    <property type="entry name" value="LIPOYL"/>
    <property type="match status" value="1"/>
</dbReference>
<gene>
    <name evidence="3" type="ORF">S01H4_02689</name>
</gene>
<proteinExistence type="predicted"/>
<dbReference type="PANTHER" id="PTHR23151">
    <property type="entry name" value="DIHYDROLIPOAMIDE ACETYL/SUCCINYL-TRANSFERASE-RELATED"/>
    <property type="match status" value="1"/>
</dbReference>
<protein>
    <recommendedName>
        <fullName evidence="2">Lipoyl-binding domain-containing protein</fullName>
    </recommendedName>
</protein>
<dbReference type="InterPro" id="IPR011053">
    <property type="entry name" value="Single_hybrid_motif"/>
</dbReference>
<feature type="non-terminal residue" evidence="3">
    <location>
        <position position="118"/>
    </location>
</feature>
<sequence>MYEVIMPKLGMTMEKGLIERWLKKEGDYVEKGEPLLEVMTDKVTIEVESFHNGYLKKILAKEGEEIPVTEVIAYIGEKDEKISEEIIKGMIKEKGEEKIEIKRREEEKVLASPLAKRL</sequence>
<dbReference type="EMBL" id="BART01000608">
    <property type="protein sequence ID" value="GAG73796.1"/>
    <property type="molecule type" value="Genomic_DNA"/>
</dbReference>
<dbReference type="SUPFAM" id="SSF51230">
    <property type="entry name" value="Single hybrid motif"/>
    <property type="match status" value="1"/>
</dbReference>
<dbReference type="CDD" id="cd06849">
    <property type="entry name" value="lipoyl_domain"/>
    <property type="match status" value="1"/>
</dbReference>
<dbReference type="PROSITE" id="PS50968">
    <property type="entry name" value="BIOTINYL_LIPOYL"/>
    <property type="match status" value="1"/>
</dbReference>
<dbReference type="GO" id="GO:0045254">
    <property type="term" value="C:pyruvate dehydrogenase complex"/>
    <property type="evidence" value="ECO:0007669"/>
    <property type="project" value="InterPro"/>
</dbReference>
<name>X1BNT6_9ZZZZ</name>
<comment type="caution">
    <text evidence="3">The sequence shown here is derived from an EMBL/GenBank/DDBJ whole genome shotgun (WGS) entry which is preliminary data.</text>
</comment>